<dbReference type="Proteomes" id="UP001055286">
    <property type="component" value="Unassembled WGS sequence"/>
</dbReference>
<accession>A0AA37HK86</accession>
<dbReference type="CDD" id="cd03801">
    <property type="entry name" value="GT4_PimA-like"/>
    <property type="match status" value="1"/>
</dbReference>
<gene>
    <name evidence="2" type="ORF">MPEAHAMD_6843</name>
</gene>
<sequence>MPLRGSLDHVSHQRIAGWAWDTDAPDTPLSVVISANDQILGRVVANRYRPDLERAGIGQGRHSFDFRPSAQLSPLVRHVVSVRVEGKGQHLNRSPRMLEPATAFDKPTQEVIEQLLMPVADEADFVRRLTFLTDQADKLRQRYADHQSGAEERQRRRSTQWSEGVRQPGAAPADGSRPRALVIDDRISILNHDAGSNAILSHMRSLQRIGYDVTIAPANLRGDGSFLEEEGIACCLHPWYTTIEEVLKRQRDSFDLVYLHRVATASRYMALARLHQPRARLIYSVADLHHLRLSRQAEIEKRSELRAYSEQIRIMELSAAWQADAVITHSSAEAEILRRQMQPGKVHVVPWSISAHPTQVPFAERRGMAFIGGYGHRPNVDAALWLVDAVMPEIEALGGALPCLLVGSDMPDSLRSLQRHEVDPVGHVADLAALFDRVRLTVAPLRFGAGVKGKVLDSLAAGIPCVCTPAAAEGMDLPHQLLDLVAATPDGLARSIRALHDDEALNRTCSEAGLAYIAAQTDETRIDGLMAAAIGRR</sequence>
<dbReference type="RefSeq" id="WP_238193613.1">
    <property type="nucleotide sequence ID" value="NZ_BPQJ01000073.1"/>
</dbReference>
<protein>
    <recommendedName>
        <fullName evidence="4">Glycosyltransferase subfamily 4-like N-terminal domain-containing protein</fullName>
    </recommendedName>
</protein>
<evidence type="ECO:0008006" key="4">
    <source>
        <dbReference type="Google" id="ProtNLM"/>
    </source>
</evidence>
<keyword evidence="3" id="KW-1185">Reference proteome</keyword>
<proteinExistence type="predicted"/>
<feature type="compositionally biased region" description="Basic and acidic residues" evidence="1">
    <location>
        <begin position="142"/>
        <end position="154"/>
    </location>
</feature>
<feature type="region of interest" description="Disordered" evidence="1">
    <location>
        <begin position="142"/>
        <end position="177"/>
    </location>
</feature>
<organism evidence="2 3">
    <name type="scientific">Methylobacterium frigidaeris</name>
    <dbReference type="NCBI Taxonomy" id="2038277"/>
    <lineage>
        <taxon>Bacteria</taxon>
        <taxon>Pseudomonadati</taxon>
        <taxon>Pseudomonadota</taxon>
        <taxon>Alphaproteobacteria</taxon>
        <taxon>Hyphomicrobiales</taxon>
        <taxon>Methylobacteriaceae</taxon>
        <taxon>Methylobacterium</taxon>
    </lineage>
</organism>
<dbReference type="Pfam" id="PF13692">
    <property type="entry name" value="Glyco_trans_1_4"/>
    <property type="match status" value="1"/>
</dbReference>
<dbReference type="PANTHER" id="PTHR12526">
    <property type="entry name" value="GLYCOSYLTRANSFERASE"/>
    <property type="match status" value="1"/>
</dbReference>
<dbReference type="AlphaFoldDB" id="A0AA37HK86"/>
<name>A0AA37HK86_9HYPH</name>
<dbReference type="Gene3D" id="3.40.50.2000">
    <property type="entry name" value="Glycogen Phosphorylase B"/>
    <property type="match status" value="2"/>
</dbReference>
<reference evidence="2" key="1">
    <citation type="journal article" date="2016" name="Front. Microbiol.">
        <title>Genome Sequence of the Piezophilic, Mesophilic Sulfate-Reducing Bacterium Desulfovibrio indicus J2T.</title>
        <authorList>
            <person name="Cao J."/>
            <person name="Maignien L."/>
            <person name="Shao Z."/>
            <person name="Alain K."/>
            <person name="Jebbar M."/>
        </authorList>
    </citation>
    <scope>NUCLEOTIDE SEQUENCE</scope>
    <source>
        <strain evidence="2">JCM 32048</strain>
    </source>
</reference>
<dbReference type="SUPFAM" id="SSF53756">
    <property type="entry name" value="UDP-Glycosyltransferase/glycogen phosphorylase"/>
    <property type="match status" value="1"/>
</dbReference>
<reference evidence="2" key="2">
    <citation type="submission" date="2021-08" db="EMBL/GenBank/DDBJ databases">
        <authorList>
            <person name="Tani A."/>
            <person name="Ola A."/>
            <person name="Ogura Y."/>
            <person name="Katsura K."/>
            <person name="Hayashi T."/>
        </authorList>
    </citation>
    <scope>NUCLEOTIDE SEQUENCE</scope>
    <source>
        <strain evidence="2">JCM 32048</strain>
    </source>
</reference>
<evidence type="ECO:0000313" key="3">
    <source>
        <dbReference type="Proteomes" id="UP001055286"/>
    </source>
</evidence>
<evidence type="ECO:0000313" key="2">
    <source>
        <dbReference type="EMBL" id="GJD66645.1"/>
    </source>
</evidence>
<comment type="caution">
    <text evidence="2">The sequence shown here is derived from an EMBL/GenBank/DDBJ whole genome shotgun (WGS) entry which is preliminary data.</text>
</comment>
<evidence type="ECO:0000256" key="1">
    <source>
        <dbReference type="SAM" id="MobiDB-lite"/>
    </source>
</evidence>
<dbReference type="EMBL" id="BPQJ01000073">
    <property type="protein sequence ID" value="GJD66645.1"/>
    <property type="molecule type" value="Genomic_DNA"/>
</dbReference>